<evidence type="ECO:0000259" key="1">
    <source>
        <dbReference type="PROSITE" id="PS50126"/>
    </source>
</evidence>
<dbReference type="Proteomes" id="UP000283868">
    <property type="component" value="Unassembled WGS sequence"/>
</dbReference>
<dbReference type="Pfam" id="PF00575">
    <property type="entry name" value="S1"/>
    <property type="match status" value="1"/>
</dbReference>
<dbReference type="GO" id="GO:0006412">
    <property type="term" value="P:translation"/>
    <property type="evidence" value="ECO:0007669"/>
    <property type="project" value="TreeGrafter"/>
</dbReference>
<dbReference type="InterPro" id="IPR012337">
    <property type="entry name" value="RNaseH-like_sf"/>
</dbReference>
<dbReference type="FunFam" id="3.30.420.140:FF:000001">
    <property type="entry name" value="RNA-binding transcriptional accessory protein"/>
    <property type="match status" value="1"/>
</dbReference>
<feature type="domain" description="S1 motif" evidence="1">
    <location>
        <begin position="644"/>
        <end position="713"/>
    </location>
</feature>
<dbReference type="InterPro" id="IPR006641">
    <property type="entry name" value="YqgF/RNaseH-like_dom"/>
</dbReference>
<dbReference type="SMART" id="SM00732">
    <property type="entry name" value="YqgFc"/>
    <property type="match status" value="1"/>
</dbReference>
<dbReference type="Pfam" id="PF16921">
    <property type="entry name" value="Tex_YqgF"/>
    <property type="match status" value="1"/>
</dbReference>
<dbReference type="GO" id="GO:0006139">
    <property type="term" value="P:nucleobase-containing compound metabolic process"/>
    <property type="evidence" value="ECO:0007669"/>
    <property type="project" value="InterPro"/>
</dbReference>
<dbReference type="InterPro" id="IPR023319">
    <property type="entry name" value="Tex-like_HTH_dom_sf"/>
</dbReference>
<dbReference type="InterPro" id="IPR003029">
    <property type="entry name" value="S1_domain"/>
</dbReference>
<name>A0A425VNI9_PREIN</name>
<dbReference type="SMART" id="SM00316">
    <property type="entry name" value="S1"/>
    <property type="match status" value="1"/>
</dbReference>
<comment type="caution">
    <text evidence="2">The sequence shown here is derived from an EMBL/GenBank/DDBJ whole genome shotgun (WGS) entry which is preliminary data.</text>
</comment>
<dbReference type="InterPro" id="IPR050437">
    <property type="entry name" value="Ribos_protein_bS1-like"/>
</dbReference>
<dbReference type="PANTHER" id="PTHR10724:SF10">
    <property type="entry name" value="S1 RNA-BINDING DOMAIN-CONTAINING PROTEIN 1"/>
    <property type="match status" value="1"/>
</dbReference>
<keyword evidence="3" id="KW-1185">Reference proteome</keyword>
<dbReference type="GO" id="GO:0003729">
    <property type="term" value="F:mRNA binding"/>
    <property type="evidence" value="ECO:0007669"/>
    <property type="project" value="TreeGrafter"/>
</dbReference>
<dbReference type="InterPro" id="IPR044146">
    <property type="entry name" value="S1_Tex"/>
</dbReference>
<protein>
    <submittedName>
        <fullName evidence="2">RNA-binding transcriptional accessory protein</fullName>
    </submittedName>
</protein>
<dbReference type="Pfam" id="PF12836">
    <property type="entry name" value="HHH_3"/>
    <property type="match status" value="1"/>
</dbReference>
<dbReference type="InterPro" id="IPR018974">
    <property type="entry name" value="Tex-like_N"/>
</dbReference>
<dbReference type="FunFam" id="1.10.150.310:FF:000001">
    <property type="entry name" value="RNA-binding transcriptional accessory protein"/>
    <property type="match status" value="1"/>
</dbReference>
<dbReference type="GO" id="GO:0005737">
    <property type="term" value="C:cytoplasm"/>
    <property type="evidence" value="ECO:0007669"/>
    <property type="project" value="UniProtKB-ARBA"/>
</dbReference>
<dbReference type="InterPro" id="IPR023323">
    <property type="entry name" value="Tex-like_dom_sf"/>
</dbReference>
<dbReference type="Gene3D" id="3.30.420.140">
    <property type="entry name" value="YqgF/RNase H-like domain"/>
    <property type="match status" value="1"/>
</dbReference>
<dbReference type="GO" id="GO:0003735">
    <property type="term" value="F:structural constituent of ribosome"/>
    <property type="evidence" value="ECO:0007669"/>
    <property type="project" value="TreeGrafter"/>
</dbReference>
<dbReference type="RefSeq" id="WP_124139946.1">
    <property type="nucleotide sequence ID" value="NZ_QXEM01000012.1"/>
</dbReference>
<dbReference type="SUPFAM" id="SSF50249">
    <property type="entry name" value="Nucleic acid-binding proteins"/>
    <property type="match status" value="1"/>
</dbReference>
<dbReference type="Gene3D" id="2.40.50.140">
    <property type="entry name" value="Nucleic acid-binding proteins"/>
    <property type="match status" value="1"/>
</dbReference>
<dbReference type="InterPro" id="IPR010994">
    <property type="entry name" value="RuvA_2-like"/>
</dbReference>
<dbReference type="Gene3D" id="1.10.150.310">
    <property type="entry name" value="Tex RuvX-like domain-like"/>
    <property type="match status" value="1"/>
</dbReference>
<dbReference type="Pfam" id="PF22706">
    <property type="entry name" value="Tex_central_region"/>
    <property type="match status" value="1"/>
</dbReference>
<dbReference type="InterPro" id="IPR032639">
    <property type="entry name" value="Tex_YqgF"/>
</dbReference>
<dbReference type="Gene3D" id="1.10.3500.10">
    <property type="entry name" value="Tex N-terminal region-like"/>
    <property type="match status" value="1"/>
</dbReference>
<dbReference type="FunFam" id="2.40.50.140:FF:000051">
    <property type="entry name" value="RNA-binding transcriptional accessory protein"/>
    <property type="match status" value="1"/>
</dbReference>
<dbReference type="Pfam" id="PF17674">
    <property type="entry name" value="HHH_9"/>
    <property type="match status" value="1"/>
</dbReference>
<dbReference type="SUPFAM" id="SSF158832">
    <property type="entry name" value="Tex N-terminal region-like"/>
    <property type="match status" value="1"/>
</dbReference>
<dbReference type="SUPFAM" id="SSF47781">
    <property type="entry name" value="RuvA domain 2-like"/>
    <property type="match status" value="2"/>
</dbReference>
<dbReference type="Gene3D" id="1.10.10.650">
    <property type="entry name" value="RuvA domain 2-like"/>
    <property type="match status" value="1"/>
</dbReference>
<dbReference type="SUPFAM" id="SSF53098">
    <property type="entry name" value="Ribonuclease H-like"/>
    <property type="match status" value="1"/>
</dbReference>
<dbReference type="InterPro" id="IPR037027">
    <property type="entry name" value="YqgF/RNaseH-like_dom_sf"/>
</dbReference>
<dbReference type="CDD" id="cd05685">
    <property type="entry name" value="S1_Tex"/>
    <property type="match status" value="1"/>
</dbReference>
<organism evidence="2 3">
    <name type="scientific">Prevotella intermedia</name>
    <dbReference type="NCBI Taxonomy" id="28131"/>
    <lineage>
        <taxon>Bacteria</taxon>
        <taxon>Pseudomonadati</taxon>
        <taxon>Bacteroidota</taxon>
        <taxon>Bacteroidia</taxon>
        <taxon>Bacteroidales</taxon>
        <taxon>Prevotellaceae</taxon>
        <taxon>Prevotella</taxon>
    </lineage>
</organism>
<reference evidence="2 3" key="1">
    <citation type="submission" date="2018-08" db="EMBL/GenBank/DDBJ databases">
        <title>Comparative analysis of Prevotella intermedia strains.</title>
        <authorList>
            <person name="Moon J.-H."/>
            <person name="Lee J.-H."/>
        </authorList>
    </citation>
    <scope>NUCLEOTIDE SEQUENCE [LARGE SCALE GENOMIC DNA]</scope>
    <source>
        <strain evidence="2 3">ATCC 15033</strain>
    </source>
</reference>
<dbReference type="AlphaFoldDB" id="A0A425VNI9"/>
<dbReference type="InterPro" id="IPR012340">
    <property type="entry name" value="NA-bd_OB-fold"/>
</dbReference>
<gene>
    <name evidence="2" type="ORF">D2S45_07980</name>
</gene>
<dbReference type="InterPro" id="IPR041692">
    <property type="entry name" value="HHH_9"/>
</dbReference>
<dbReference type="EMBL" id="QXEN01000012">
    <property type="protein sequence ID" value="RRF87012.1"/>
    <property type="molecule type" value="Genomic_DNA"/>
</dbReference>
<dbReference type="PANTHER" id="PTHR10724">
    <property type="entry name" value="30S RIBOSOMAL PROTEIN S1"/>
    <property type="match status" value="1"/>
</dbReference>
<evidence type="ECO:0000313" key="2">
    <source>
        <dbReference type="EMBL" id="RRF87012.1"/>
    </source>
</evidence>
<evidence type="ECO:0000313" key="3">
    <source>
        <dbReference type="Proteomes" id="UP000283868"/>
    </source>
</evidence>
<accession>A0A425VNI9</accession>
<dbReference type="FunFam" id="1.10.10.650:FF:000001">
    <property type="entry name" value="S1 RNA-binding domain 1"/>
    <property type="match status" value="1"/>
</dbReference>
<dbReference type="Pfam" id="PF09371">
    <property type="entry name" value="Tex_N"/>
    <property type="match status" value="1"/>
</dbReference>
<dbReference type="PROSITE" id="PS50126">
    <property type="entry name" value="S1"/>
    <property type="match status" value="1"/>
</dbReference>
<proteinExistence type="predicted"/>
<dbReference type="InterPro" id="IPR055179">
    <property type="entry name" value="Tex-like_central_region"/>
</dbReference>
<sequence>MNAYTKHIAQTLNLSEKNVDATLTLLNDGCTIPFIARYRKERTGNLDEVQITRIAEMNDRLMETDKRKETILKTISEQGKLTEELENKIVNCWDNSVLEDLYLPFKPKRRTKAQIAREQGLEPLATLLLMQREQNPMAASRRFVKDDVQDEAAALQGAKDIIAEMVSEDQQARNTVRNAYKREAMISSRVIKKVEDTDEAQKFSDYFDFFEPLRRCNSHRLLAMRRGEAAGILRVSISIDGEECIDRLNRQFVHGRGACQILVAEAVEDSFKRLINPSIENEFAGLSKERADEEAIKVFTENLRQLLLSAPLGQKRVLALDPGFANGCKIACLDAQGNLLHHEIIYPHPPKRLYAQATVAVLRMIRQYNIEAIAIGNGTASRESKEFITDCLSHLAEEGKETPKVFVVSEDGASIYSASLTAREEFPDEDVTTRGAVSIGRRLMDPLAELVKIDPKNIGVGQYQHDVDQAKLRHSLDQTVESCVNQVGVNLNTASKHLLMYVSGLGSALAQNIVDYRKEHGAFTSRAQLKKVPRLGAVAFQQCAGFLRIPNAKNPLDNSAVHPESYHIVEAMAEEQNCSVSELISNKELIKRIDLNRYLSDEVGLLTLNDILQELEKPGRDPREQLEEFEFDTSVHTIDDLKEGMELPGIVTNITNFGAFVDIGVHQDGLVHISQLSNKFVSDPNTVVHLHQHVRVRVTQIDYKRNRIGLSMKNVKQ</sequence>